<organism evidence="1 2">
    <name type="scientific">Candidatus Woesebacteria bacterium GW2011_GWB1_43_14</name>
    <dbReference type="NCBI Taxonomy" id="1618578"/>
    <lineage>
        <taxon>Bacteria</taxon>
        <taxon>Candidatus Woeseibacteriota</taxon>
    </lineage>
</organism>
<comment type="caution">
    <text evidence="1">The sequence shown here is derived from an EMBL/GenBank/DDBJ whole genome shotgun (WGS) entry which is preliminary data.</text>
</comment>
<evidence type="ECO:0008006" key="3">
    <source>
        <dbReference type="Google" id="ProtNLM"/>
    </source>
</evidence>
<reference evidence="1 2" key="1">
    <citation type="journal article" date="2015" name="Nature">
        <title>rRNA introns, odd ribosomes, and small enigmatic genomes across a large radiation of phyla.</title>
        <authorList>
            <person name="Brown C.T."/>
            <person name="Hug L.A."/>
            <person name="Thomas B.C."/>
            <person name="Sharon I."/>
            <person name="Castelle C.J."/>
            <person name="Singh A."/>
            <person name="Wilkins M.J."/>
            <person name="Williams K.H."/>
            <person name="Banfield J.F."/>
        </authorList>
    </citation>
    <scope>NUCLEOTIDE SEQUENCE [LARGE SCALE GENOMIC DNA]</scope>
</reference>
<protein>
    <recommendedName>
        <fullName evidence="3">N-acetyltransferase domain-containing protein</fullName>
    </recommendedName>
</protein>
<dbReference type="STRING" id="1618578.UV74_C0013G0150"/>
<evidence type="ECO:0000313" key="2">
    <source>
        <dbReference type="Proteomes" id="UP000034090"/>
    </source>
</evidence>
<dbReference type="AlphaFoldDB" id="A0A0G1GDS3"/>
<dbReference type="EMBL" id="LCFQ01000013">
    <property type="protein sequence ID" value="KKS97028.1"/>
    <property type="molecule type" value="Genomic_DNA"/>
</dbReference>
<evidence type="ECO:0000313" key="1">
    <source>
        <dbReference type="EMBL" id="KKS97028.1"/>
    </source>
</evidence>
<accession>A0A0G1GDS3</accession>
<sequence>MVERSEQKAIYPHESFCVETSKGRLQVDLYPNNKALPLELRKEYGEELIPLVAQGFMWPDINDPGFREDSLNHVVEVPRLLIARDDMGCARAFIASEVKSYKDLIVYHLYGIMVDPLFHGSGLAQKISERELEVTGSDILLFRTQSNKMLGLGRKLANLNEPLGMRLAPLAYPDNLNWLINERIYRDGKCLYGDMDRFEKDAIPWIDWRHGDALVVAGFVNASGNYKGNKLR</sequence>
<gene>
    <name evidence="1" type="ORF">UV74_C0013G0150</name>
</gene>
<name>A0A0G1GDS3_9BACT</name>
<proteinExistence type="predicted"/>
<dbReference type="Proteomes" id="UP000034090">
    <property type="component" value="Unassembled WGS sequence"/>
</dbReference>